<organism evidence="2 3">
    <name type="scientific">Romanomermis culicivorax</name>
    <name type="common">Nematode worm</name>
    <dbReference type="NCBI Taxonomy" id="13658"/>
    <lineage>
        <taxon>Eukaryota</taxon>
        <taxon>Metazoa</taxon>
        <taxon>Ecdysozoa</taxon>
        <taxon>Nematoda</taxon>
        <taxon>Enoplea</taxon>
        <taxon>Dorylaimia</taxon>
        <taxon>Mermithida</taxon>
        <taxon>Mermithoidea</taxon>
        <taxon>Mermithidae</taxon>
        <taxon>Romanomermis</taxon>
    </lineage>
</organism>
<name>A0A915JGA5_ROMCU</name>
<evidence type="ECO:0000313" key="2">
    <source>
        <dbReference type="Proteomes" id="UP000887565"/>
    </source>
</evidence>
<evidence type="ECO:0000313" key="3">
    <source>
        <dbReference type="WBParaSite" id="nRc.2.0.1.t24617-RA"/>
    </source>
</evidence>
<evidence type="ECO:0000256" key="1">
    <source>
        <dbReference type="SAM" id="MobiDB-lite"/>
    </source>
</evidence>
<proteinExistence type="predicted"/>
<dbReference type="WBParaSite" id="nRc.2.0.1.t24617-RA">
    <property type="protein sequence ID" value="nRc.2.0.1.t24617-RA"/>
    <property type="gene ID" value="nRc.2.0.1.g24617"/>
</dbReference>
<sequence length="85" mass="8789">TTLPPSSLSSKPPLGKLAPLAPLAPIAKKSVLAPISTQPRPLTSVDQKPAPNAADGAALSNKSLERPKTSRGHMTTTADEESPRK</sequence>
<dbReference type="Proteomes" id="UP000887565">
    <property type="component" value="Unplaced"/>
</dbReference>
<dbReference type="AlphaFoldDB" id="A0A915JGA5"/>
<reference evidence="3" key="1">
    <citation type="submission" date="2022-11" db="UniProtKB">
        <authorList>
            <consortium name="WormBaseParasite"/>
        </authorList>
    </citation>
    <scope>IDENTIFICATION</scope>
</reference>
<feature type="compositionally biased region" description="Polar residues" evidence="1">
    <location>
        <begin position="35"/>
        <end position="46"/>
    </location>
</feature>
<feature type="region of interest" description="Disordered" evidence="1">
    <location>
        <begin position="34"/>
        <end position="85"/>
    </location>
</feature>
<protein>
    <submittedName>
        <fullName evidence="3">Uncharacterized protein</fullName>
    </submittedName>
</protein>
<keyword evidence="2" id="KW-1185">Reference proteome</keyword>
<accession>A0A915JGA5</accession>